<dbReference type="RefSeq" id="WP_377210934.1">
    <property type="nucleotide sequence ID" value="NZ_JBHTJV010000002.1"/>
</dbReference>
<evidence type="ECO:0000256" key="1">
    <source>
        <dbReference type="SAM" id="Phobius"/>
    </source>
</evidence>
<dbReference type="InterPro" id="IPR007349">
    <property type="entry name" value="DUF418"/>
</dbReference>
<feature type="domain" description="DUF418" evidence="2">
    <location>
        <begin position="304"/>
        <end position="463"/>
    </location>
</feature>
<name>A0ABW3FB48_9HYPH</name>
<keyword evidence="4" id="KW-1185">Reference proteome</keyword>
<dbReference type="InterPro" id="IPR052529">
    <property type="entry name" value="Bact_Transport_Assoc"/>
</dbReference>
<dbReference type="EMBL" id="JBHTJV010000002">
    <property type="protein sequence ID" value="MFD0915083.1"/>
    <property type="molecule type" value="Genomic_DNA"/>
</dbReference>
<feature type="transmembrane region" description="Helical" evidence="1">
    <location>
        <begin position="398"/>
        <end position="422"/>
    </location>
</feature>
<evidence type="ECO:0000313" key="4">
    <source>
        <dbReference type="Proteomes" id="UP001597101"/>
    </source>
</evidence>
<feature type="transmembrane region" description="Helical" evidence="1">
    <location>
        <begin position="318"/>
        <end position="337"/>
    </location>
</feature>
<keyword evidence="1" id="KW-0472">Membrane</keyword>
<evidence type="ECO:0000259" key="2">
    <source>
        <dbReference type="Pfam" id="PF04235"/>
    </source>
</evidence>
<dbReference type="PANTHER" id="PTHR30590:SF2">
    <property type="entry name" value="INNER MEMBRANE PROTEIN"/>
    <property type="match status" value="1"/>
</dbReference>
<feature type="transmembrane region" description="Helical" evidence="1">
    <location>
        <begin position="23"/>
        <end position="45"/>
    </location>
</feature>
<sequence>MLIPQNHGQPVSRVELMDVARGFAILGILGLNIFIFALPFEAMIIPGVWGEHNLANTLVWETAVIWFSGVMRGMISILFGAAAYLMLMRAQGAADGFGELDRYFRRLLLLIVFGLIHSYVLLWPHDILFVYGVIGLLLFPFRNLPVKTLLVMVAVMVFASSVLTAENQSEIAAASETLEQELSEEELQQLRDAEPLMEEFDGSLLTPIPGLQLTVQMADAGSVMAQNTVQSDAVQEDLAAPSQEDLSGIEAIAKSINDEIEQRQQGYISNFFAFAPLSLAQQTEEMATNHLLDIGTFFLLGFALFKNGFLTGKLHTAVYLRIAVIGYAIGLTIGFLGRMDVEDAGLLQNLSALADGYGYDYRRLLLALANLASLALILRFGIAPWFNGILSKCGRMALSLYVLQTVMCNGLFLGSGLGLFGALEHYEIGILFLVLTLFQIWLASFWLSRFKQGPLEKILRLLIEFKTPTSAPSGALAK</sequence>
<dbReference type="PANTHER" id="PTHR30590">
    <property type="entry name" value="INNER MEMBRANE PROTEIN"/>
    <property type="match status" value="1"/>
</dbReference>
<feature type="transmembrane region" description="Helical" evidence="1">
    <location>
        <begin position="107"/>
        <end position="124"/>
    </location>
</feature>
<dbReference type="Pfam" id="PF04235">
    <property type="entry name" value="DUF418"/>
    <property type="match status" value="1"/>
</dbReference>
<feature type="transmembrane region" description="Helical" evidence="1">
    <location>
        <begin position="428"/>
        <end position="447"/>
    </location>
</feature>
<feature type="transmembrane region" description="Helical" evidence="1">
    <location>
        <begin position="144"/>
        <end position="165"/>
    </location>
</feature>
<gene>
    <name evidence="3" type="ORF">ACFQ14_01530</name>
</gene>
<feature type="transmembrane region" description="Helical" evidence="1">
    <location>
        <begin position="65"/>
        <end position="87"/>
    </location>
</feature>
<reference evidence="4" key="1">
    <citation type="journal article" date="2019" name="Int. J. Syst. Evol. Microbiol.">
        <title>The Global Catalogue of Microorganisms (GCM) 10K type strain sequencing project: providing services to taxonomists for standard genome sequencing and annotation.</title>
        <authorList>
            <consortium name="The Broad Institute Genomics Platform"/>
            <consortium name="The Broad Institute Genome Sequencing Center for Infectious Disease"/>
            <person name="Wu L."/>
            <person name="Ma J."/>
        </authorList>
    </citation>
    <scope>NUCLEOTIDE SEQUENCE [LARGE SCALE GENOMIC DNA]</scope>
    <source>
        <strain evidence="4">CCUG 60023</strain>
    </source>
</reference>
<comment type="caution">
    <text evidence="3">The sequence shown here is derived from an EMBL/GenBank/DDBJ whole genome shotgun (WGS) entry which is preliminary data.</text>
</comment>
<feature type="transmembrane region" description="Helical" evidence="1">
    <location>
        <begin position="364"/>
        <end position="386"/>
    </location>
</feature>
<proteinExistence type="predicted"/>
<keyword evidence="1" id="KW-0812">Transmembrane</keyword>
<accession>A0ABW3FB48</accession>
<keyword evidence="1" id="KW-1133">Transmembrane helix</keyword>
<dbReference type="Proteomes" id="UP001597101">
    <property type="component" value="Unassembled WGS sequence"/>
</dbReference>
<protein>
    <submittedName>
        <fullName evidence="3">DUF418 domain-containing protein</fullName>
    </submittedName>
</protein>
<organism evidence="3 4">
    <name type="scientific">Pseudahrensia aquimaris</name>
    <dbReference type="NCBI Taxonomy" id="744461"/>
    <lineage>
        <taxon>Bacteria</taxon>
        <taxon>Pseudomonadati</taxon>
        <taxon>Pseudomonadota</taxon>
        <taxon>Alphaproteobacteria</taxon>
        <taxon>Hyphomicrobiales</taxon>
        <taxon>Ahrensiaceae</taxon>
        <taxon>Pseudahrensia</taxon>
    </lineage>
</organism>
<evidence type="ECO:0000313" key="3">
    <source>
        <dbReference type="EMBL" id="MFD0915083.1"/>
    </source>
</evidence>